<dbReference type="SUPFAM" id="SSF55347">
    <property type="entry name" value="Glyceraldehyde-3-phosphate dehydrogenase-like, C-terminal domain"/>
    <property type="match status" value="1"/>
</dbReference>
<evidence type="ECO:0000259" key="4">
    <source>
        <dbReference type="Pfam" id="PF01408"/>
    </source>
</evidence>
<organism evidence="6 7">
    <name type="scientific">Actinopolymorpha pittospori</name>
    <dbReference type="NCBI Taxonomy" id="648752"/>
    <lineage>
        <taxon>Bacteria</taxon>
        <taxon>Bacillati</taxon>
        <taxon>Actinomycetota</taxon>
        <taxon>Actinomycetes</taxon>
        <taxon>Propionibacteriales</taxon>
        <taxon>Actinopolymorphaceae</taxon>
        <taxon>Actinopolymorpha</taxon>
    </lineage>
</organism>
<keyword evidence="7" id="KW-1185">Reference proteome</keyword>
<dbReference type="PANTHER" id="PTHR22604:SF105">
    <property type="entry name" value="TRANS-1,2-DIHYDROBENZENE-1,2-DIOL DEHYDROGENASE"/>
    <property type="match status" value="1"/>
</dbReference>
<evidence type="ECO:0000259" key="5">
    <source>
        <dbReference type="Pfam" id="PF22725"/>
    </source>
</evidence>
<dbReference type="InterPro" id="IPR036291">
    <property type="entry name" value="NAD(P)-bd_dom_sf"/>
</dbReference>
<dbReference type="CDD" id="cd19082">
    <property type="entry name" value="AKR_AKR10A1_2"/>
    <property type="match status" value="1"/>
</dbReference>
<dbReference type="InterPro" id="IPR036812">
    <property type="entry name" value="NAD(P)_OxRdtase_dom_sf"/>
</dbReference>
<evidence type="ECO:0000313" key="6">
    <source>
        <dbReference type="EMBL" id="MBE1612347.1"/>
    </source>
</evidence>
<reference evidence="6" key="1">
    <citation type="submission" date="2020-10" db="EMBL/GenBank/DDBJ databases">
        <title>Sequencing the genomes of 1000 actinobacteria strains.</title>
        <authorList>
            <person name="Klenk H.-P."/>
        </authorList>
    </citation>
    <scope>NUCLEOTIDE SEQUENCE</scope>
    <source>
        <strain evidence="6">DSM 45354</strain>
    </source>
</reference>
<gene>
    <name evidence="6" type="ORF">HEB94_009195</name>
</gene>
<dbReference type="PANTHER" id="PTHR22604">
    <property type="entry name" value="OXIDOREDUCTASES"/>
    <property type="match status" value="1"/>
</dbReference>
<sequence length="669" mass="73344">MGRDITRADGKLGWGILGPGNIARRFAADLPASRTGVLVAVGSRDIDKANKFAAEFGGARGYGSYEELLNDDEVDAVYISTPHPQHAQWAIRAAEAGKHILCEKPLTVNHAEAMAVIEAAREHDVFLMEAFMYRCVPQTEKLLELLREGAIGTIHQIEASFAFGSRPNPGSRLWDAELAGGGILDVGGYPVTMARLIAGAAVGKPFADPESLTAVGRVGETGVDEWAAANLTFAGGVSAHVVTGIRHSAENVVRVVGSEGYLVVANSWLPGRDGGSSGIDVYRIGEEDRHVEVEQTPLYAAEADSVADHLAERQSPAMSWADSLGTAATLDSWRQAIGLTYPSERIDADRPTVHGRPLARRSEHTMRYSEIPGVGKPVSRLVMGVDNQTALPHATAMFDDFFERGGTTFDTAYIYGRGMCERVLGQWIKNRGIREEVVVIGKGAHTPHCDPESITRQLHESLERLQTDYVDVYFMHRDNTDYPVSEFVDVLDEHFRAGRIKAFGGSNWTLERIAEANAYAQANGRQPFVAVSNNFSLARAMDVPWAGCLAVSDDESRTWLETNQLALMPWSSQARGFFTGRAKPEDRSDAELVRCWYSDENFERLARAQDLAQRRGVDPTAIALAYVLHQDFPTFPLIGPRAMAETHSSLAALQVELSPEEVRWLDLRD</sequence>
<dbReference type="SUPFAM" id="SSF51735">
    <property type="entry name" value="NAD(P)-binding Rossmann-fold domains"/>
    <property type="match status" value="1"/>
</dbReference>
<dbReference type="Gene3D" id="3.40.50.720">
    <property type="entry name" value="NAD(P)-binding Rossmann-like Domain"/>
    <property type="match status" value="1"/>
</dbReference>
<dbReference type="Gene3D" id="3.30.360.10">
    <property type="entry name" value="Dihydrodipicolinate Reductase, domain 2"/>
    <property type="match status" value="1"/>
</dbReference>
<dbReference type="Proteomes" id="UP000638648">
    <property type="component" value="Unassembled WGS sequence"/>
</dbReference>
<feature type="domain" description="GFO/IDH/MocA-like oxidoreductase" evidence="5">
    <location>
        <begin position="141"/>
        <end position="262"/>
    </location>
</feature>
<evidence type="ECO:0000256" key="1">
    <source>
        <dbReference type="ARBA" id="ARBA00010928"/>
    </source>
</evidence>
<dbReference type="AlphaFoldDB" id="A0A927RDF6"/>
<dbReference type="InterPro" id="IPR050984">
    <property type="entry name" value="Gfo/Idh/MocA_domain"/>
</dbReference>
<protein>
    <submittedName>
        <fullName evidence="6">Dehydrogenase/aryl-alcohol dehydrogenase-like putative oxidoreductase</fullName>
    </submittedName>
</protein>
<dbReference type="SUPFAM" id="SSF51430">
    <property type="entry name" value="NAD(P)-linked oxidoreductase"/>
    <property type="match status" value="1"/>
</dbReference>
<feature type="domain" description="Gfo/Idh/MocA-like oxidoreductase N-terminal" evidence="4">
    <location>
        <begin position="13"/>
        <end position="130"/>
    </location>
</feature>
<dbReference type="GO" id="GO:0016491">
    <property type="term" value="F:oxidoreductase activity"/>
    <property type="evidence" value="ECO:0007669"/>
    <property type="project" value="UniProtKB-KW"/>
</dbReference>
<feature type="domain" description="NADP-dependent oxidoreductase" evidence="3">
    <location>
        <begin position="387"/>
        <end position="665"/>
    </location>
</feature>
<evidence type="ECO:0000313" key="7">
    <source>
        <dbReference type="Proteomes" id="UP000638648"/>
    </source>
</evidence>
<dbReference type="InterPro" id="IPR000683">
    <property type="entry name" value="Gfo/Idh/MocA-like_OxRdtase_N"/>
</dbReference>
<dbReference type="InterPro" id="IPR055170">
    <property type="entry name" value="GFO_IDH_MocA-like_dom"/>
</dbReference>
<dbReference type="InterPro" id="IPR023210">
    <property type="entry name" value="NADP_OxRdtase_dom"/>
</dbReference>
<keyword evidence="2" id="KW-0560">Oxidoreductase</keyword>
<accession>A0A927RDF6</accession>
<proteinExistence type="inferred from homology"/>
<dbReference type="Gene3D" id="3.20.20.100">
    <property type="entry name" value="NADP-dependent oxidoreductase domain"/>
    <property type="match status" value="1"/>
</dbReference>
<name>A0A927RDF6_9ACTN</name>
<evidence type="ECO:0000259" key="3">
    <source>
        <dbReference type="Pfam" id="PF00248"/>
    </source>
</evidence>
<dbReference type="RefSeq" id="WP_192755415.1">
    <property type="nucleotide sequence ID" value="NZ_BAABJL010000005.1"/>
</dbReference>
<evidence type="ECO:0000256" key="2">
    <source>
        <dbReference type="ARBA" id="ARBA00023002"/>
    </source>
</evidence>
<comment type="similarity">
    <text evidence="1">Belongs to the Gfo/Idh/MocA family.</text>
</comment>
<dbReference type="EMBL" id="JADBEM010000001">
    <property type="protein sequence ID" value="MBE1612347.1"/>
    <property type="molecule type" value="Genomic_DNA"/>
</dbReference>
<dbReference type="Pfam" id="PF01408">
    <property type="entry name" value="GFO_IDH_MocA"/>
    <property type="match status" value="1"/>
</dbReference>
<dbReference type="Pfam" id="PF22725">
    <property type="entry name" value="GFO_IDH_MocA_C3"/>
    <property type="match status" value="1"/>
</dbReference>
<dbReference type="Pfam" id="PF00248">
    <property type="entry name" value="Aldo_ket_red"/>
    <property type="match status" value="1"/>
</dbReference>
<comment type="caution">
    <text evidence="6">The sequence shown here is derived from an EMBL/GenBank/DDBJ whole genome shotgun (WGS) entry which is preliminary data.</text>
</comment>
<dbReference type="GO" id="GO:0000166">
    <property type="term" value="F:nucleotide binding"/>
    <property type="evidence" value="ECO:0007669"/>
    <property type="project" value="InterPro"/>
</dbReference>